<proteinExistence type="predicted"/>
<gene>
    <name evidence="1" type="ORF">QRT04_12070</name>
</gene>
<accession>A0ABT7SHL7</accession>
<sequence>MAPPQLLTRRRCSVCGAAPTAWLAHLDADRSWFGVPGDRRSWGTRVDLCDECRALVEAGDVEAVVARLAARDGDDGDRTPAAAALCAAFVSAVAVADWLPPGVVAAVPDGFVELGELTGWLDLANAWPAEHVRRVPETREDHLRYADSDEVVLVRSPWPGVDVGDVVSYLISWADQHEAFVSGDVTPERRERERAIVRDFFVAFDAAFREEWDRHLRDWM</sequence>
<dbReference type="EMBL" id="JAUCGQ010000001">
    <property type="protein sequence ID" value="MDM7855666.1"/>
    <property type="molecule type" value="Genomic_DNA"/>
</dbReference>
<comment type="caution">
    <text evidence="1">The sequence shown here is derived from an EMBL/GenBank/DDBJ whole genome shotgun (WGS) entry which is preliminary data.</text>
</comment>
<dbReference type="RefSeq" id="WP_289455524.1">
    <property type="nucleotide sequence ID" value="NZ_JAUCGQ010000001.1"/>
</dbReference>
<evidence type="ECO:0000313" key="2">
    <source>
        <dbReference type="Proteomes" id="UP001529338"/>
    </source>
</evidence>
<organism evidence="1 2">
    <name type="scientific">Cellulomonas alba</name>
    <dbReference type="NCBI Taxonomy" id="3053467"/>
    <lineage>
        <taxon>Bacteria</taxon>
        <taxon>Bacillati</taxon>
        <taxon>Actinomycetota</taxon>
        <taxon>Actinomycetes</taxon>
        <taxon>Micrococcales</taxon>
        <taxon>Cellulomonadaceae</taxon>
        <taxon>Cellulomonas</taxon>
    </lineage>
</organism>
<dbReference type="Proteomes" id="UP001529338">
    <property type="component" value="Unassembled WGS sequence"/>
</dbReference>
<protein>
    <submittedName>
        <fullName evidence="1">Uncharacterized protein</fullName>
    </submittedName>
</protein>
<evidence type="ECO:0000313" key="1">
    <source>
        <dbReference type="EMBL" id="MDM7855666.1"/>
    </source>
</evidence>
<name>A0ABT7SHL7_9CELL</name>
<keyword evidence="2" id="KW-1185">Reference proteome</keyword>
<reference evidence="1 2" key="1">
    <citation type="submission" date="2023-06" db="EMBL/GenBank/DDBJ databases">
        <title>Cellulomonas sp. MW4 Whole genome sequence.</title>
        <authorList>
            <person name="Park S."/>
        </authorList>
    </citation>
    <scope>NUCLEOTIDE SEQUENCE [LARGE SCALE GENOMIC DNA]</scope>
    <source>
        <strain evidence="1 2">MW4</strain>
    </source>
</reference>